<dbReference type="Proteomes" id="UP000008520">
    <property type="component" value="Chromosome"/>
</dbReference>
<dbReference type="Gene3D" id="3.30.559.10">
    <property type="entry name" value="Chloramphenicol acetyltransferase-like domain"/>
    <property type="match status" value="1"/>
</dbReference>
<protein>
    <recommendedName>
        <fullName evidence="3">Chloramphenicol acetyltransferase</fullName>
    </recommendedName>
</protein>
<keyword evidence="2" id="KW-1185">Reference proteome</keyword>
<dbReference type="InterPro" id="IPR023213">
    <property type="entry name" value="CAT-like_dom_sf"/>
</dbReference>
<evidence type="ECO:0008006" key="3">
    <source>
        <dbReference type="Google" id="ProtNLM"/>
    </source>
</evidence>
<sequence length="45" mass="5160">MLRRNNELLLPLSVLAHHALIDGAHIAAFYTLLDEEIEKLVQSYQ</sequence>
<dbReference type="PATRIC" id="fig|420890.5.peg.776"/>
<evidence type="ECO:0000313" key="1">
    <source>
        <dbReference type="EMBL" id="BAK60240.1"/>
    </source>
</evidence>
<reference evidence="1 2" key="1">
    <citation type="journal article" date="2011" name="PLoS ONE">
        <title>Complete genome sequence and comparative analysis of the fish pathogen Lactococcus garvieae.</title>
        <authorList>
            <person name="Morita H."/>
            <person name="Toh H."/>
            <person name="Oshima K."/>
            <person name="Yoshizaki M."/>
            <person name="Kawanishi M."/>
            <person name="Nakaya K."/>
            <person name="Suzuki T."/>
            <person name="Miyauchi E."/>
            <person name="Ishii Y."/>
            <person name="Tanabe S."/>
            <person name="Murakami M."/>
            <person name="Hattori M."/>
        </authorList>
    </citation>
    <scope>NUCLEOTIDE SEQUENCE [LARGE SCALE GENOMIC DNA]</scope>
    <source>
        <strain evidence="1 2">Lg2</strain>
    </source>
</reference>
<name>F9VD39_LACGL</name>
<evidence type="ECO:0000313" key="2">
    <source>
        <dbReference type="Proteomes" id="UP000008520"/>
    </source>
</evidence>
<dbReference type="AlphaFoldDB" id="F9VD39"/>
<dbReference type="STRING" id="420890.LCGL_0780"/>
<dbReference type="SUPFAM" id="SSF52777">
    <property type="entry name" value="CoA-dependent acyltransferases"/>
    <property type="match status" value="1"/>
</dbReference>
<dbReference type="EMBL" id="AP009333">
    <property type="protein sequence ID" value="BAK60240.1"/>
    <property type="molecule type" value="Genomic_DNA"/>
</dbReference>
<dbReference type="KEGG" id="lgv:LCGL_0780"/>
<organism evidence="1 2">
    <name type="scientific">Lactococcus garvieae (strain Lg2)</name>
    <name type="common">Enterococcus seriolicida</name>
    <dbReference type="NCBI Taxonomy" id="420890"/>
    <lineage>
        <taxon>Bacteria</taxon>
        <taxon>Bacillati</taxon>
        <taxon>Bacillota</taxon>
        <taxon>Bacilli</taxon>
        <taxon>Lactobacillales</taxon>
        <taxon>Streptococcaceae</taxon>
        <taxon>Lactococcus</taxon>
    </lineage>
</organism>
<accession>F9VD39</accession>
<gene>
    <name evidence="1" type="ordered locus">LCGL_0780</name>
</gene>
<proteinExistence type="predicted"/>
<dbReference type="HOGENOM" id="CLU_3201271_0_0_9"/>